<keyword evidence="2" id="KW-0012">Acyltransferase</keyword>
<keyword evidence="2" id="KW-0808">Transferase</keyword>
<dbReference type="eggNOG" id="COG2153">
    <property type="taxonomic scope" value="Bacteria"/>
</dbReference>
<dbReference type="Gene3D" id="3.40.630.30">
    <property type="match status" value="1"/>
</dbReference>
<dbReference type="CDD" id="cd04301">
    <property type="entry name" value="NAT_SF"/>
    <property type="match status" value="1"/>
</dbReference>
<dbReference type="GO" id="GO:0004343">
    <property type="term" value="F:glucosamine 6-phosphate N-acetyltransferase activity"/>
    <property type="evidence" value="ECO:0007669"/>
    <property type="project" value="TreeGrafter"/>
</dbReference>
<dbReference type="PANTHER" id="PTHR13355">
    <property type="entry name" value="GLUCOSAMINE 6-PHOSPHATE N-ACETYLTRANSFERASE"/>
    <property type="match status" value="1"/>
</dbReference>
<name>I0GPT2_SELRL</name>
<dbReference type="PANTHER" id="PTHR13355:SF11">
    <property type="entry name" value="GLUCOSAMINE 6-PHOSPHATE N-ACETYLTRANSFERASE"/>
    <property type="match status" value="1"/>
</dbReference>
<dbReference type="InterPro" id="IPR016181">
    <property type="entry name" value="Acyl_CoA_acyltransferase"/>
</dbReference>
<feature type="domain" description="N-acetyltransferase" evidence="1">
    <location>
        <begin position="1"/>
        <end position="139"/>
    </location>
</feature>
<protein>
    <submittedName>
        <fullName evidence="2">Putative acetyltransferase</fullName>
        <ecNumber evidence="2">2.3.1.-</ecNumber>
    </submittedName>
</protein>
<organism evidence="2 3">
    <name type="scientific">Selenomonas ruminantium subsp. lactilytica (strain NBRC 103574 / TAM6421)</name>
    <dbReference type="NCBI Taxonomy" id="927704"/>
    <lineage>
        <taxon>Bacteria</taxon>
        <taxon>Bacillati</taxon>
        <taxon>Bacillota</taxon>
        <taxon>Negativicutes</taxon>
        <taxon>Selenomonadales</taxon>
        <taxon>Selenomonadaceae</taxon>
        <taxon>Selenomonas</taxon>
    </lineage>
</organism>
<dbReference type="EC" id="2.3.1.-" evidence="2"/>
<dbReference type="PROSITE" id="PS51186">
    <property type="entry name" value="GNAT"/>
    <property type="match status" value="1"/>
</dbReference>
<evidence type="ECO:0000313" key="2">
    <source>
        <dbReference type="EMBL" id="BAL82769.1"/>
    </source>
</evidence>
<gene>
    <name evidence="2" type="ordered locus">SELR_10610</name>
</gene>
<dbReference type="InterPro" id="IPR039143">
    <property type="entry name" value="GNPNAT1-like"/>
</dbReference>
<dbReference type="KEGG" id="sri:SELR_10610"/>
<dbReference type="RefSeq" id="WP_014424206.1">
    <property type="nucleotide sequence ID" value="NC_017068.1"/>
</dbReference>
<accession>I0GPT2</accession>
<dbReference type="EMBL" id="AP012292">
    <property type="protein sequence ID" value="BAL82769.1"/>
    <property type="molecule type" value="Genomic_DNA"/>
</dbReference>
<proteinExistence type="predicted"/>
<evidence type="ECO:0000259" key="1">
    <source>
        <dbReference type="PROSITE" id="PS51186"/>
    </source>
</evidence>
<dbReference type="HOGENOM" id="CLU_056607_6_1_9"/>
<dbReference type="OrthoDB" id="9796171at2"/>
<dbReference type="Pfam" id="PF13673">
    <property type="entry name" value="Acetyltransf_10"/>
    <property type="match status" value="1"/>
</dbReference>
<dbReference type="SUPFAM" id="SSF55729">
    <property type="entry name" value="Acyl-CoA N-acyltransferases (Nat)"/>
    <property type="match status" value="1"/>
</dbReference>
<dbReference type="AlphaFoldDB" id="I0GPT2"/>
<dbReference type="Proteomes" id="UP000007887">
    <property type="component" value="Chromosome"/>
</dbReference>
<evidence type="ECO:0000313" key="3">
    <source>
        <dbReference type="Proteomes" id="UP000007887"/>
    </source>
</evidence>
<dbReference type="PATRIC" id="fig|927704.6.peg.1091"/>
<sequence length="139" mass="15853">MLHAEFLEHLIEDEEKIRQEVFVSEQGFENEFDDIDNIATHMTLYNDADAVGCCRFFPGEEKGEYIIGRMAVRKASRGQSMGRRILEMAIQHLKDTGASKISLSAQVQAKGFYEALGFQAKGNVYMDEHCPHIHMEKLL</sequence>
<dbReference type="InterPro" id="IPR000182">
    <property type="entry name" value="GNAT_dom"/>
</dbReference>
<reference evidence="2 3" key="1">
    <citation type="submission" date="2011-10" db="EMBL/GenBank/DDBJ databases">
        <title>Whole genome sequence of Selenomonas ruminantium subsp. lactilytica TAM6421.</title>
        <authorList>
            <person name="Oguchi A."/>
            <person name="Ankai A."/>
            <person name="Kaneko J."/>
            <person name="Yamada-Narita S."/>
            <person name="Fukui S."/>
            <person name="Takahashi M."/>
            <person name="Onodera T."/>
            <person name="Kojima S."/>
            <person name="Fushimi T."/>
            <person name="Abe N."/>
            <person name="Kamio Y."/>
            <person name="Yamazaki S."/>
            <person name="Fujita N."/>
        </authorList>
    </citation>
    <scope>NUCLEOTIDE SEQUENCE [LARGE SCALE GENOMIC DNA]</scope>
    <source>
        <strain evidence="3">NBRC 103574 / TAM6421</strain>
    </source>
</reference>